<protein>
    <submittedName>
        <fullName evidence="1">Uncharacterized protein</fullName>
    </submittedName>
</protein>
<organism evidence="1 2">
    <name type="scientific">Bacillus phage vB_BanS_Sophrita</name>
    <dbReference type="NCBI Taxonomy" id="2894790"/>
    <lineage>
        <taxon>Viruses</taxon>
        <taxon>Duplodnaviria</taxon>
        <taxon>Heunggongvirae</taxon>
        <taxon>Uroviricota</taxon>
        <taxon>Caudoviricetes</taxon>
        <taxon>Joanripponvirinae</taxon>
        <taxon>Sophritavirus</taxon>
        <taxon>Sophritavirus sophrita</taxon>
    </lineage>
</organism>
<evidence type="ECO:0000313" key="1">
    <source>
        <dbReference type="EMBL" id="UGO50673.1"/>
    </source>
</evidence>
<accession>A0AAE8YVE3</accession>
<keyword evidence="2" id="KW-1185">Reference proteome</keyword>
<evidence type="ECO:0000313" key="2">
    <source>
        <dbReference type="Proteomes" id="UP000827460"/>
    </source>
</evidence>
<name>A0AAE8YVE3_9CAUD</name>
<proteinExistence type="predicted"/>
<dbReference type="Proteomes" id="UP000827460">
    <property type="component" value="Segment"/>
</dbReference>
<dbReference type="EMBL" id="OK499991">
    <property type="protein sequence ID" value="UGO50673.1"/>
    <property type="molecule type" value="Genomic_DNA"/>
</dbReference>
<sequence length="72" mass="8628">MEDETMMKLEEYLKFFKDNNISIQITLDIDRQPTVHALAPKRDFERSYLKMTEEDTLLEALEQMKIKLFGSR</sequence>
<gene>
    <name evidence="1" type="ORF">SOPHRITA_82</name>
</gene>
<reference evidence="1" key="1">
    <citation type="submission" date="2021-10" db="EMBL/GenBank/DDBJ databases">
        <authorList>
            <person name="Lavering E.D."/>
            <person name="James R."/>
            <person name="Fairholm J.D."/>
            <person name="Ogilvie B.H."/>
            <person name="Thurgood T.L."/>
            <person name="Robison R.A."/>
            <person name="Grose J.H."/>
        </authorList>
    </citation>
    <scope>NUCLEOTIDE SEQUENCE</scope>
</reference>